<comment type="caution">
    <text evidence="4">The sequence shown here is derived from an EMBL/GenBank/DDBJ whole genome shotgun (WGS) entry which is preliminary data.</text>
</comment>
<accession>A0A2T4VZ43</accession>
<evidence type="ECO:0000313" key="5">
    <source>
        <dbReference type="Proteomes" id="UP000240811"/>
    </source>
</evidence>
<reference evidence="5" key="1">
    <citation type="submission" date="2018-02" db="EMBL/GenBank/DDBJ databases">
        <title>Genome sequence of Candidatus Liberibacter europaeus.</title>
        <authorList>
            <person name="Frampton R.A."/>
            <person name="Thompson S.M."/>
            <person name="David C."/>
            <person name="Addison S.M."/>
            <person name="Smith G.R."/>
        </authorList>
    </citation>
    <scope>NUCLEOTIDE SEQUENCE [LARGE SCALE GENOMIC DNA]</scope>
</reference>
<protein>
    <submittedName>
        <fullName evidence="4">Integration host factor subunit beta</fullName>
    </submittedName>
</protein>
<organism evidence="4 5">
    <name type="scientific">Candidatus Liberibacter europaeus</name>
    <dbReference type="NCBI Taxonomy" id="744859"/>
    <lineage>
        <taxon>Bacteria</taxon>
        <taxon>Pseudomonadati</taxon>
        <taxon>Pseudomonadota</taxon>
        <taxon>Alphaproteobacteria</taxon>
        <taxon>Hyphomicrobiales</taxon>
        <taxon>Rhizobiaceae</taxon>
        <taxon>Liberibacter</taxon>
    </lineage>
</organism>
<dbReference type="PANTHER" id="PTHR33175">
    <property type="entry name" value="DNA-BINDING PROTEIN HU"/>
    <property type="match status" value="1"/>
</dbReference>
<name>A0A2T4VZ43_9HYPH</name>
<evidence type="ECO:0000256" key="1">
    <source>
        <dbReference type="ARBA" id="ARBA00010529"/>
    </source>
</evidence>
<dbReference type="GO" id="GO:0003677">
    <property type="term" value="F:DNA binding"/>
    <property type="evidence" value="ECO:0007669"/>
    <property type="project" value="UniProtKB-KW"/>
</dbReference>
<evidence type="ECO:0000313" key="4">
    <source>
        <dbReference type="EMBL" id="PTL87059.1"/>
    </source>
</evidence>
<dbReference type="InterPro" id="IPR000119">
    <property type="entry name" value="Hist_DNA-bd"/>
</dbReference>
<dbReference type="SMART" id="SM00411">
    <property type="entry name" value="BHL"/>
    <property type="match status" value="1"/>
</dbReference>
<dbReference type="PANTHER" id="PTHR33175:SF5">
    <property type="entry name" value="INTEGRATION HOST FACTOR SUBUNIT BETA"/>
    <property type="match status" value="1"/>
</dbReference>
<dbReference type="EMBL" id="PSQJ01000001">
    <property type="protein sequence ID" value="PTL87059.1"/>
    <property type="molecule type" value="Genomic_DNA"/>
</dbReference>
<dbReference type="Gene3D" id="4.10.520.10">
    <property type="entry name" value="IHF-like DNA-binding proteins"/>
    <property type="match status" value="1"/>
</dbReference>
<dbReference type="InterPro" id="IPR010992">
    <property type="entry name" value="IHF-like_DNA-bd_dom_sf"/>
</dbReference>
<dbReference type="Pfam" id="PF00216">
    <property type="entry name" value="Bac_DNA_binding"/>
    <property type="match status" value="1"/>
</dbReference>
<evidence type="ECO:0000256" key="3">
    <source>
        <dbReference type="RuleBase" id="RU003939"/>
    </source>
</evidence>
<gene>
    <name evidence="4" type="ORF">C4617_01265</name>
</gene>
<dbReference type="CDD" id="cd13836">
    <property type="entry name" value="IHF_B"/>
    <property type="match status" value="1"/>
</dbReference>
<dbReference type="PRINTS" id="PR01727">
    <property type="entry name" value="DNABINDINGHU"/>
</dbReference>
<dbReference type="GO" id="GO:0030527">
    <property type="term" value="F:structural constituent of chromatin"/>
    <property type="evidence" value="ECO:0007669"/>
    <property type="project" value="InterPro"/>
</dbReference>
<proteinExistence type="inferred from homology"/>
<evidence type="ECO:0000256" key="2">
    <source>
        <dbReference type="ARBA" id="ARBA00023125"/>
    </source>
</evidence>
<comment type="similarity">
    <text evidence="1 3">Belongs to the bacterial histone-like protein family.</text>
</comment>
<sequence>MIKSSLIDAIAKKNPTMNYKLIAEMVNELLNEMSTALASGRRIELRGFGTLSTRKRPARLGISPRSKNVVAIKEKWVPFFRSGKKLQERLNPSKITIEDVSAPE</sequence>
<dbReference type="Proteomes" id="UP000240811">
    <property type="component" value="Unassembled WGS sequence"/>
</dbReference>
<dbReference type="GO" id="GO:0005829">
    <property type="term" value="C:cytosol"/>
    <property type="evidence" value="ECO:0007669"/>
    <property type="project" value="TreeGrafter"/>
</dbReference>
<keyword evidence="2" id="KW-0238">DNA-binding</keyword>
<dbReference type="AlphaFoldDB" id="A0A2T4VZ43"/>
<dbReference type="SUPFAM" id="SSF47729">
    <property type="entry name" value="IHF-like DNA-binding proteins"/>
    <property type="match status" value="1"/>
</dbReference>